<proteinExistence type="predicted"/>
<name>A0ABT6AGD0_9BURK</name>
<keyword evidence="2" id="KW-0067">ATP-binding</keyword>
<dbReference type="GO" id="GO:0005524">
    <property type="term" value="F:ATP binding"/>
    <property type="evidence" value="ECO:0007669"/>
    <property type="project" value="UniProtKB-KW"/>
</dbReference>
<sequence length="143" mass="15185">MTLRRHCAAAAVLAYACCQAWAAPDVSALHSWTASVGGPALYGKGARAVSTPIAPTGYLPQSQGEITTVRWRYSFNPSPPRELQAYLCNAQRCVLLAGAEGLTEAFRGDDATKGFVFAFQVPGRGALTPVLLGQANQVTVNFR</sequence>
<keyword evidence="2" id="KW-0969">Cilium</keyword>
<gene>
    <name evidence="2" type="ORF">P3W85_01620</name>
</gene>
<dbReference type="PROSITE" id="PS51257">
    <property type="entry name" value="PROKAR_LIPOPROTEIN"/>
    <property type="match status" value="1"/>
</dbReference>
<feature type="signal peptide" evidence="1">
    <location>
        <begin position="1"/>
        <end position="22"/>
    </location>
</feature>
<protein>
    <submittedName>
        <fullName evidence="2">Flagellar protein FlhE</fullName>
    </submittedName>
</protein>
<dbReference type="EMBL" id="JARJLM010000022">
    <property type="protein sequence ID" value="MDF3831662.1"/>
    <property type="molecule type" value="Genomic_DNA"/>
</dbReference>
<keyword evidence="1" id="KW-0732">Signal</keyword>
<evidence type="ECO:0000313" key="3">
    <source>
        <dbReference type="Proteomes" id="UP001216674"/>
    </source>
</evidence>
<keyword evidence="2" id="KW-0547">Nucleotide-binding</keyword>
<reference evidence="2 3" key="1">
    <citation type="submission" date="2023-03" db="EMBL/GenBank/DDBJ databases">
        <title>Draft assemblies of triclosan tolerant bacteria isolated from returned activated sludge.</title>
        <authorList>
            <person name="Van Hamelsveld S."/>
        </authorList>
    </citation>
    <scope>NUCLEOTIDE SEQUENCE [LARGE SCALE GENOMIC DNA]</scope>
    <source>
        <strain evidence="2 3">GW210010_S58</strain>
    </source>
</reference>
<organism evidence="2 3">
    <name type="scientific">Cupriavidus basilensis</name>
    <dbReference type="NCBI Taxonomy" id="68895"/>
    <lineage>
        <taxon>Bacteria</taxon>
        <taxon>Pseudomonadati</taxon>
        <taxon>Pseudomonadota</taxon>
        <taxon>Betaproteobacteria</taxon>
        <taxon>Burkholderiales</taxon>
        <taxon>Burkholderiaceae</taxon>
        <taxon>Cupriavidus</taxon>
    </lineage>
</organism>
<dbReference type="InterPro" id="IPR009420">
    <property type="entry name" value="FlhE"/>
</dbReference>
<evidence type="ECO:0000313" key="2">
    <source>
        <dbReference type="EMBL" id="MDF3831662.1"/>
    </source>
</evidence>
<feature type="chain" id="PRO_5045923049" evidence="1">
    <location>
        <begin position="23"/>
        <end position="143"/>
    </location>
</feature>
<comment type="caution">
    <text evidence="2">The sequence shown here is derived from an EMBL/GenBank/DDBJ whole genome shotgun (WGS) entry which is preliminary data.</text>
</comment>
<keyword evidence="2" id="KW-0966">Cell projection</keyword>
<evidence type="ECO:0000256" key="1">
    <source>
        <dbReference type="SAM" id="SignalP"/>
    </source>
</evidence>
<keyword evidence="3" id="KW-1185">Reference proteome</keyword>
<keyword evidence="2" id="KW-0282">Flagellum</keyword>
<dbReference type="Proteomes" id="UP001216674">
    <property type="component" value="Unassembled WGS sequence"/>
</dbReference>
<dbReference type="Pfam" id="PF06366">
    <property type="entry name" value="FlhE"/>
    <property type="match status" value="1"/>
</dbReference>
<accession>A0ABT6AGD0</accession>
<dbReference type="RefSeq" id="WP_017225389.1">
    <property type="nucleotide sequence ID" value="NZ_JARJLM010000022.1"/>
</dbReference>